<comment type="caution">
    <text evidence="2">The sequence shown here is derived from an EMBL/GenBank/DDBJ whole genome shotgun (WGS) entry which is preliminary data.</text>
</comment>
<sequence length="84" mass="9028">MSRRRPLYAHDQVWAARLALAVSTVTAVAGTALGAARGTTMPTLTTALAGLALITTAAGLVLARAQTRRRTLRRLRDLLQQDLF</sequence>
<dbReference type="Proteomes" id="UP000584670">
    <property type="component" value="Unassembled WGS sequence"/>
</dbReference>
<evidence type="ECO:0000313" key="2">
    <source>
        <dbReference type="EMBL" id="MBC2906236.1"/>
    </source>
</evidence>
<keyword evidence="1" id="KW-0812">Transmembrane</keyword>
<accession>A0A7X1J8M1</accession>
<reference evidence="2 3" key="1">
    <citation type="submission" date="2020-08" db="EMBL/GenBank/DDBJ databases">
        <title>Streptomyces sp. PSKA01 genome sequencing and assembly.</title>
        <authorList>
            <person name="Mandal S."/>
            <person name="Maiti P.K."/>
            <person name="Das P."/>
        </authorList>
    </citation>
    <scope>NUCLEOTIDE SEQUENCE [LARGE SCALE GENOMIC DNA]</scope>
    <source>
        <strain evidence="2 3">PSKA01</strain>
    </source>
</reference>
<protein>
    <submittedName>
        <fullName evidence="2">Uncharacterized protein</fullName>
    </submittedName>
</protein>
<feature type="transmembrane region" description="Helical" evidence="1">
    <location>
        <begin position="44"/>
        <end position="63"/>
    </location>
</feature>
<dbReference type="EMBL" id="JACMSF010000047">
    <property type="protein sequence ID" value="MBC2906236.1"/>
    <property type="molecule type" value="Genomic_DNA"/>
</dbReference>
<evidence type="ECO:0000313" key="3">
    <source>
        <dbReference type="Proteomes" id="UP000584670"/>
    </source>
</evidence>
<organism evidence="2 3">
    <name type="scientific">Streptomyces cupreus</name>
    <dbReference type="NCBI Taxonomy" id="2759956"/>
    <lineage>
        <taxon>Bacteria</taxon>
        <taxon>Bacillati</taxon>
        <taxon>Actinomycetota</taxon>
        <taxon>Actinomycetes</taxon>
        <taxon>Kitasatosporales</taxon>
        <taxon>Streptomycetaceae</taxon>
        <taxon>Streptomyces</taxon>
    </lineage>
</organism>
<proteinExistence type="predicted"/>
<keyword evidence="1" id="KW-0472">Membrane</keyword>
<evidence type="ECO:0000256" key="1">
    <source>
        <dbReference type="SAM" id="Phobius"/>
    </source>
</evidence>
<keyword evidence="1" id="KW-1133">Transmembrane helix</keyword>
<gene>
    <name evidence="2" type="ORF">H4N64_32800</name>
</gene>
<dbReference type="AlphaFoldDB" id="A0A7X1J8M1"/>
<keyword evidence="3" id="KW-1185">Reference proteome</keyword>
<name>A0A7X1J8M1_9ACTN</name>